<evidence type="ECO:0000256" key="1">
    <source>
        <dbReference type="SAM" id="MobiDB-lite"/>
    </source>
</evidence>
<dbReference type="RefSeq" id="WP_189513122.1">
    <property type="nucleotide sequence ID" value="NZ_BMXG01000006.1"/>
</dbReference>
<name>A0A8J3GEE5_9BACT</name>
<keyword evidence="2" id="KW-0472">Membrane</keyword>
<dbReference type="Proteomes" id="UP000642829">
    <property type="component" value="Unassembled WGS sequence"/>
</dbReference>
<gene>
    <name evidence="3" type="ORF">GCM10007047_12860</name>
</gene>
<protein>
    <submittedName>
        <fullName evidence="3">Uncharacterized protein</fullName>
    </submittedName>
</protein>
<sequence>MADHVSSFPLPLKLATLAIVIVLGGSYIWHEQAQSQRDKAKTATSQLSDISISNSESIRLVGNPDLVESDVLEYYHSEKPVDTPTKSLTPSSELVNAIHDYQATVTSSSNPSTGFTDSEELKGFFSSADALHQLSETSEKEKAPEKKSP</sequence>
<evidence type="ECO:0000313" key="3">
    <source>
        <dbReference type="EMBL" id="GHB98250.1"/>
    </source>
</evidence>
<feature type="transmembrane region" description="Helical" evidence="2">
    <location>
        <begin position="12"/>
        <end position="29"/>
    </location>
</feature>
<dbReference type="EMBL" id="BMXG01000006">
    <property type="protein sequence ID" value="GHB98250.1"/>
    <property type="molecule type" value="Genomic_DNA"/>
</dbReference>
<keyword evidence="2" id="KW-1133">Transmembrane helix</keyword>
<evidence type="ECO:0000313" key="4">
    <source>
        <dbReference type="Proteomes" id="UP000642829"/>
    </source>
</evidence>
<feature type="region of interest" description="Disordered" evidence="1">
    <location>
        <begin position="126"/>
        <end position="149"/>
    </location>
</feature>
<reference evidence="3" key="1">
    <citation type="journal article" date="2014" name="Int. J. Syst. Evol. Microbiol.">
        <title>Complete genome sequence of Corynebacterium casei LMG S-19264T (=DSM 44701T), isolated from a smear-ripened cheese.</title>
        <authorList>
            <consortium name="US DOE Joint Genome Institute (JGI-PGF)"/>
            <person name="Walter F."/>
            <person name="Albersmeier A."/>
            <person name="Kalinowski J."/>
            <person name="Ruckert C."/>
        </authorList>
    </citation>
    <scope>NUCLEOTIDE SEQUENCE</scope>
    <source>
        <strain evidence="3">KCTC 12870</strain>
    </source>
</reference>
<organism evidence="3 4">
    <name type="scientific">Cerasicoccus arenae</name>
    <dbReference type="NCBI Taxonomy" id="424488"/>
    <lineage>
        <taxon>Bacteria</taxon>
        <taxon>Pseudomonadati</taxon>
        <taxon>Verrucomicrobiota</taxon>
        <taxon>Opitutia</taxon>
        <taxon>Puniceicoccales</taxon>
        <taxon>Cerasicoccaceae</taxon>
        <taxon>Cerasicoccus</taxon>
    </lineage>
</organism>
<dbReference type="AlphaFoldDB" id="A0A8J3GEE5"/>
<proteinExistence type="predicted"/>
<comment type="caution">
    <text evidence="3">The sequence shown here is derived from an EMBL/GenBank/DDBJ whole genome shotgun (WGS) entry which is preliminary data.</text>
</comment>
<feature type="compositionally biased region" description="Basic and acidic residues" evidence="1">
    <location>
        <begin position="137"/>
        <end position="149"/>
    </location>
</feature>
<accession>A0A8J3GEE5</accession>
<evidence type="ECO:0000256" key="2">
    <source>
        <dbReference type="SAM" id="Phobius"/>
    </source>
</evidence>
<reference evidence="3" key="2">
    <citation type="submission" date="2020-09" db="EMBL/GenBank/DDBJ databases">
        <authorList>
            <person name="Sun Q."/>
            <person name="Kim S."/>
        </authorList>
    </citation>
    <scope>NUCLEOTIDE SEQUENCE</scope>
    <source>
        <strain evidence="3">KCTC 12870</strain>
    </source>
</reference>
<keyword evidence="2" id="KW-0812">Transmembrane</keyword>
<keyword evidence="4" id="KW-1185">Reference proteome</keyword>